<dbReference type="EMBL" id="MDTQ01000001">
    <property type="protein sequence ID" value="ODC04223.1"/>
    <property type="molecule type" value="Genomic_DNA"/>
</dbReference>
<keyword evidence="1" id="KW-1133">Transmembrane helix</keyword>
<proteinExistence type="predicted"/>
<dbReference type="Proteomes" id="UP000094291">
    <property type="component" value="Unassembled WGS sequence"/>
</dbReference>
<dbReference type="STRING" id="197479.BFW38_12470"/>
<evidence type="ECO:0000313" key="2">
    <source>
        <dbReference type="EMBL" id="ODC04223.1"/>
    </source>
</evidence>
<reference evidence="2 3" key="1">
    <citation type="submission" date="2016-08" db="EMBL/GenBank/DDBJ databases">
        <authorList>
            <person name="Seilhamer J.J."/>
        </authorList>
    </citation>
    <scope>NUCLEOTIDE SEQUENCE [LARGE SCALE GENOMIC DNA]</scope>
    <source>
        <strain evidence="2 3">PH27A</strain>
    </source>
</reference>
<accession>A0A1E2VBC5</accession>
<name>A0A1E2VBC5_9GAMM</name>
<evidence type="ECO:0000313" key="3">
    <source>
        <dbReference type="Proteomes" id="UP000094291"/>
    </source>
</evidence>
<feature type="transmembrane region" description="Helical" evidence="1">
    <location>
        <begin position="21"/>
        <end position="43"/>
    </location>
</feature>
<dbReference type="AlphaFoldDB" id="A0A1E2VBC5"/>
<keyword evidence="1" id="KW-0812">Transmembrane</keyword>
<keyword evidence="1" id="KW-0472">Membrane</keyword>
<organism evidence="2 3">
    <name type="scientific">Terasakiispira papahanaumokuakeensis</name>
    <dbReference type="NCBI Taxonomy" id="197479"/>
    <lineage>
        <taxon>Bacteria</taxon>
        <taxon>Pseudomonadati</taxon>
        <taxon>Pseudomonadota</taxon>
        <taxon>Gammaproteobacteria</taxon>
        <taxon>Oceanospirillales</taxon>
        <taxon>Terasakiispira</taxon>
    </lineage>
</organism>
<sequence>MHEFNLRPWRMLQRRRQSRQLLIRLLLISAATLTFMISLVGYLDQQTQQLQAENQYRQQQIQHRQTGLKQHQTLTSDQQALWSQIQQDRDYVVRLLAKLNPPQNSGEPSKLDDIQLTQIQWQPPRLKLLGQYRSSEAFQQWLKALQGAPLPWVLQAQKRDDHHFSLELTRHD</sequence>
<gene>
    <name evidence="2" type="ORF">BFW38_12470</name>
</gene>
<protein>
    <submittedName>
        <fullName evidence="2">Uncharacterized protein</fullName>
    </submittedName>
</protein>
<keyword evidence="3" id="KW-1185">Reference proteome</keyword>
<dbReference type="RefSeq" id="WP_068999172.1">
    <property type="nucleotide sequence ID" value="NZ_MDTQ01000001.1"/>
</dbReference>
<comment type="caution">
    <text evidence="2">The sequence shown here is derived from an EMBL/GenBank/DDBJ whole genome shotgun (WGS) entry which is preliminary data.</text>
</comment>
<evidence type="ECO:0000256" key="1">
    <source>
        <dbReference type="SAM" id="Phobius"/>
    </source>
</evidence>